<evidence type="ECO:0000313" key="3">
    <source>
        <dbReference type="EMBL" id="ASG23324.1"/>
    </source>
</evidence>
<evidence type="ECO:0000259" key="2">
    <source>
        <dbReference type="SMART" id="SM00226"/>
    </source>
</evidence>
<dbReference type="Gene3D" id="3.40.50.2300">
    <property type="match status" value="1"/>
</dbReference>
<dbReference type="SMART" id="SM00226">
    <property type="entry name" value="LMWPc"/>
    <property type="match status" value="1"/>
</dbReference>
<feature type="domain" description="Phosphotyrosine protein phosphatase I" evidence="2">
    <location>
        <begin position="21"/>
        <end position="156"/>
    </location>
</feature>
<dbReference type="RefSeq" id="WP_004272607.1">
    <property type="nucleotide sequence ID" value="NZ_CP022111.1"/>
</dbReference>
<keyword evidence="1" id="KW-0059">Arsenical resistance</keyword>
<dbReference type="PANTHER" id="PTHR43428">
    <property type="entry name" value="ARSENATE REDUCTASE"/>
    <property type="match status" value="1"/>
</dbReference>
<proteinExistence type="predicted"/>
<evidence type="ECO:0000256" key="1">
    <source>
        <dbReference type="ARBA" id="ARBA00022849"/>
    </source>
</evidence>
<dbReference type="EMBL" id="CP022111">
    <property type="protein sequence ID" value="ASG23324.1"/>
    <property type="molecule type" value="Genomic_DNA"/>
</dbReference>
<dbReference type="CDD" id="cd16345">
    <property type="entry name" value="LMWP_ArsC"/>
    <property type="match status" value="1"/>
</dbReference>
<dbReference type="PROSITE" id="PS51257">
    <property type="entry name" value="PROKAR_LIPOPROTEIN"/>
    <property type="match status" value="1"/>
</dbReference>
<reference evidence="3 4" key="1">
    <citation type="submission" date="2017-06" db="EMBL/GenBank/DDBJ databases">
        <title>Complete genome sequence of Nitrospirillum amazonense strain CBAmC, an endophytic nitrogen-fixing and plant growth-promoting bacterium, isolated from sugarcane.</title>
        <authorList>
            <person name="Schwab S."/>
            <person name="dos Santos Teixeira K.R."/>
            <person name="Simoes Araujo J.L."/>
            <person name="Soares Vidal M."/>
            <person name="Borges de Freitas H.R."/>
            <person name="Rivello Crivelaro A.L."/>
            <person name="Bueno de Camargo Nunes A."/>
            <person name="dos Santos C.M."/>
            <person name="Palmeira da Silva Rosa D."/>
            <person name="da Silva Padilha D."/>
            <person name="da Silva E."/>
            <person name="Araujo Terra L."/>
            <person name="Soares Mendes V."/>
            <person name="Farinelli L."/>
            <person name="Magalhaes Cruz L."/>
            <person name="Baldani J.I."/>
        </authorList>
    </citation>
    <scope>NUCLEOTIDE SEQUENCE [LARGE SCALE GENOMIC DNA]</scope>
    <source>
        <strain evidence="3 4">CBAmC</strain>
    </source>
</reference>
<dbReference type="PANTHER" id="PTHR43428:SF1">
    <property type="entry name" value="ARSENATE REDUCTASE"/>
    <property type="match status" value="1"/>
</dbReference>
<protein>
    <submittedName>
        <fullName evidence="3">Low molecular weight phosphatase family protein</fullName>
    </submittedName>
</protein>
<evidence type="ECO:0000313" key="4">
    <source>
        <dbReference type="Proteomes" id="UP000197153"/>
    </source>
</evidence>
<name>A0A248JYN2_9PROT</name>
<sequence length="162" mass="18108">MAERPDPFAAFAPAVHPAQITSVLFACTHNSIRSPMAAALLRHLHGHRLYVDSAGVREGDPDPFAAAVMEEMGIDISRHRAKTFDQLEDTSFDLVVSLSPEAQHRAVEMTRTTACDVEFWHTFDPSFIEGNRETRLAAYRQVRDSLLARIKQRFPLGPVPVL</sequence>
<dbReference type="InterPro" id="IPR036196">
    <property type="entry name" value="Ptyr_pPase_sf"/>
</dbReference>
<dbReference type="Pfam" id="PF01451">
    <property type="entry name" value="LMWPc"/>
    <property type="match status" value="1"/>
</dbReference>
<dbReference type="KEGG" id="nao:Y958_21140"/>
<dbReference type="GO" id="GO:0046685">
    <property type="term" value="P:response to arsenic-containing substance"/>
    <property type="evidence" value="ECO:0007669"/>
    <property type="project" value="UniProtKB-KW"/>
</dbReference>
<keyword evidence="4" id="KW-1185">Reference proteome</keyword>
<organism evidence="3 4">
    <name type="scientific">Nitrospirillum viridazoti CBAmc</name>
    <dbReference type="NCBI Taxonomy" id="1441467"/>
    <lineage>
        <taxon>Bacteria</taxon>
        <taxon>Pseudomonadati</taxon>
        <taxon>Pseudomonadota</taxon>
        <taxon>Alphaproteobacteria</taxon>
        <taxon>Rhodospirillales</taxon>
        <taxon>Azospirillaceae</taxon>
        <taxon>Nitrospirillum</taxon>
        <taxon>Nitrospirillum viridazoti</taxon>
    </lineage>
</organism>
<dbReference type="AlphaFoldDB" id="A0A248JYN2"/>
<dbReference type="SUPFAM" id="SSF52788">
    <property type="entry name" value="Phosphotyrosine protein phosphatases I"/>
    <property type="match status" value="1"/>
</dbReference>
<dbReference type="InterPro" id="IPR023485">
    <property type="entry name" value="Ptyr_pPase"/>
</dbReference>
<gene>
    <name evidence="3" type="ORF">Y958_21140</name>
</gene>
<accession>A0A248JYN2</accession>
<dbReference type="Proteomes" id="UP000197153">
    <property type="component" value="Chromosome 2"/>
</dbReference>